<dbReference type="RefSeq" id="WP_165615444.1">
    <property type="nucleotide sequence ID" value="NZ_FAOZ01000002.1"/>
</dbReference>
<protein>
    <submittedName>
        <fullName evidence="4">Pimeloyl-ACP methyl ester carboxylesterase</fullName>
    </submittedName>
</protein>
<dbReference type="Proteomes" id="UP000198802">
    <property type="component" value="Unassembled WGS sequence"/>
</dbReference>
<evidence type="ECO:0000313" key="5">
    <source>
        <dbReference type="Proteomes" id="UP000198802"/>
    </source>
</evidence>
<dbReference type="GO" id="GO:0046503">
    <property type="term" value="P:glycerolipid catabolic process"/>
    <property type="evidence" value="ECO:0007669"/>
    <property type="project" value="TreeGrafter"/>
</dbReference>
<name>A0A0S4QHB7_9ACTN</name>
<dbReference type="AlphaFoldDB" id="A0A0S4QHB7"/>
<dbReference type="EMBL" id="FAOZ01000002">
    <property type="protein sequence ID" value="CUU54038.1"/>
    <property type="molecule type" value="Genomic_DNA"/>
</dbReference>
<organism evidence="4 5">
    <name type="scientific">Parafrankia irregularis</name>
    <dbReference type="NCBI Taxonomy" id="795642"/>
    <lineage>
        <taxon>Bacteria</taxon>
        <taxon>Bacillati</taxon>
        <taxon>Actinomycetota</taxon>
        <taxon>Actinomycetes</taxon>
        <taxon>Frankiales</taxon>
        <taxon>Frankiaceae</taxon>
        <taxon>Parafrankia</taxon>
    </lineage>
</organism>
<dbReference type="InterPro" id="IPR050471">
    <property type="entry name" value="AB_hydrolase"/>
</dbReference>
<dbReference type="InterPro" id="IPR000073">
    <property type="entry name" value="AB_hydrolase_1"/>
</dbReference>
<dbReference type="InterPro" id="IPR029058">
    <property type="entry name" value="AB_hydrolase_fold"/>
</dbReference>
<keyword evidence="2" id="KW-0472">Membrane</keyword>
<keyword evidence="2" id="KW-1133">Transmembrane helix</keyword>
<dbReference type="PANTHER" id="PTHR43433:SF5">
    <property type="entry name" value="AB HYDROLASE-1 DOMAIN-CONTAINING PROTEIN"/>
    <property type="match status" value="1"/>
</dbReference>
<dbReference type="SUPFAM" id="SSF53474">
    <property type="entry name" value="alpha/beta-Hydrolases"/>
    <property type="match status" value="1"/>
</dbReference>
<sequence>MRDGSRTGLLDVPGATLHYKIRGDGPALLVLPGGDGDADATDALAAGLTGRYAVISYDRRGQVRSPLQEADAAVDVATHGDDAARVLAAVAGGPALVFGVSLGALIGLDLICRHPHQVRRLVAHEPPATELLPEPDRQQAVHAQEEIERLYREEGLAAATRRLPALGGVDVTDREPDVAVPRPRPERIANLAFFLTHDAPAVRLHRLAWPGLRAAAGRIVPAAGVTSTGFPRQCARALAEELGRPLAEFPGGHSGFVLRPAAFAARLHDVLDQATGPAQDPAVADPAGPRPRSDERQAPRPVARP</sequence>
<dbReference type="PANTHER" id="PTHR43433">
    <property type="entry name" value="HYDROLASE, ALPHA/BETA FOLD FAMILY PROTEIN"/>
    <property type="match status" value="1"/>
</dbReference>
<evidence type="ECO:0000256" key="1">
    <source>
        <dbReference type="SAM" id="MobiDB-lite"/>
    </source>
</evidence>
<keyword evidence="2" id="KW-0812">Transmembrane</keyword>
<reference evidence="5" key="1">
    <citation type="submission" date="2015-11" db="EMBL/GenBank/DDBJ databases">
        <authorList>
            <person name="Varghese N."/>
        </authorList>
    </citation>
    <scope>NUCLEOTIDE SEQUENCE [LARGE SCALE GENOMIC DNA]</scope>
    <source>
        <strain evidence="5">DSM 45899</strain>
    </source>
</reference>
<feature type="domain" description="AB hydrolase-1" evidence="3">
    <location>
        <begin position="26"/>
        <end position="155"/>
    </location>
</feature>
<evidence type="ECO:0000259" key="3">
    <source>
        <dbReference type="Pfam" id="PF00561"/>
    </source>
</evidence>
<keyword evidence="5" id="KW-1185">Reference proteome</keyword>
<dbReference type="Pfam" id="PF00561">
    <property type="entry name" value="Abhydrolase_1"/>
    <property type="match status" value="1"/>
</dbReference>
<accession>A0A0S4QHB7</accession>
<dbReference type="Gene3D" id="3.40.50.1820">
    <property type="entry name" value="alpha/beta hydrolase"/>
    <property type="match status" value="1"/>
</dbReference>
<evidence type="ECO:0000313" key="4">
    <source>
        <dbReference type="EMBL" id="CUU54038.1"/>
    </source>
</evidence>
<dbReference type="GO" id="GO:0004806">
    <property type="term" value="F:triacylglycerol lipase activity"/>
    <property type="evidence" value="ECO:0007669"/>
    <property type="project" value="TreeGrafter"/>
</dbReference>
<gene>
    <name evidence="4" type="ORF">Ga0074812_10241</name>
</gene>
<feature type="transmembrane region" description="Helical" evidence="2">
    <location>
        <begin position="86"/>
        <end position="111"/>
    </location>
</feature>
<evidence type="ECO:0000256" key="2">
    <source>
        <dbReference type="SAM" id="Phobius"/>
    </source>
</evidence>
<proteinExistence type="predicted"/>
<feature type="region of interest" description="Disordered" evidence="1">
    <location>
        <begin position="273"/>
        <end position="305"/>
    </location>
</feature>